<sequence>MVSVNMKSGTMNVVISCPVLTECFNTHLSMAETKPWLVIIEMSEEERKIASKDVFTEEESDKRIEQIQELIQEKGTKKQHQSHVRTD</sequence>
<dbReference type="AlphaFoldDB" id="A0A3P6BXZ4"/>
<accession>A0A3P6BXZ4</accession>
<evidence type="ECO:0000313" key="1">
    <source>
        <dbReference type="EMBL" id="VDD00469.1"/>
    </source>
</evidence>
<proteinExistence type="predicted"/>
<gene>
    <name evidence="1" type="ORF">BOLC3T21055H</name>
</gene>
<protein>
    <submittedName>
        <fullName evidence="1">Uncharacterized protein</fullName>
    </submittedName>
</protein>
<name>A0A3P6BXZ4_BRAOL</name>
<dbReference type="EMBL" id="LR031872">
    <property type="protein sequence ID" value="VDD00469.1"/>
    <property type="molecule type" value="Genomic_DNA"/>
</dbReference>
<reference evidence="1" key="1">
    <citation type="submission" date="2018-11" db="EMBL/GenBank/DDBJ databases">
        <authorList>
            <consortium name="Genoscope - CEA"/>
            <person name="William W."/>
        </authorList>
    </citation>
    <scope>NUCLEOTIDE SEQUENCE</scope>
</reference>
<organism evidence="1">
    <name type="scientific">Brassica oleracea</name>
    <name type="common">Wild cabbage</name>
    <dbReference type="NCBI Taxonomy" id="3712"/>
    <lineage>
        <taxon>Eukaryota</taxon>
        <taxon>Viridiplantae</taxon>
        <taxon>Streptophyta</taxon>
        <taxon>Embryophyta</taxon>
        <taxon>Tracheophyta</taxon>
        <taxon>Spermatophyta</taxon>
        <taxon>Magnoliopsida</taxon>
        <taxon>eudicotyledons</taxon>
        <taxon>Gunneridae</taxon>
        <taxon>Pentapetalae</taxon>
        <taxon>rosids</taxon>
        <taxon>malvids</taxon>
        <taxon>Brassicales</taxon>
        <taxon>Brassicaceae</taxon>
        <taxon>Brassiceae</taxon>
        <taxon>Brassica</taxon>
    </lineage>
</organism>